<feature type="signal peptide" evidence="1">
    <location>
        <begin position="1"/>
        <end position="23"/>
    </location>
</feature>
<proteinExistence type="predicted"/>
<dbReference type="PROSITE" id="PS51257">
    <property type="entry name" value="PROKAR_LIPOPROTEIN"/>
    <property type="match status" value="1"/>
</dbReference>
<sequence>MKRLPLLFLLLCLVISSCKKEEAAPLTINQQLKGKWLHFALTYNLYDESNQLLHSEKSEHKTEFGFDEYGNTTMTDAWGTVRKDAYTLTESGDKNFIKLLTIGPHPPFEIKTISKSDMVWAVEVPNASYFSSSGWTTAHHGIITYEFKKR</sequence>
<dbReference type="RefSeq" id="WP_089319867.1">
    <property type="nucleotide sequence ID" value="NZ_FZOQ01000012.1"/>
</dbReference>
<dbReference type="Proteomes" id="UP000198432">
    <property type="component" value="Unassembled WGS sequence"/>
</dbReference>
<accession>A0A239H4P5</accession>
<protein>
    <recommendedName>
        <fullName evidence="4">Lipocalin-like domain-containing protein</fullName>
    </recommendedName>
</protein>
<evidence type="ECO:0000256" key="1">
    <source>
        <dbReference type="SAM" id="SignalP"/>
    </source>
</evidence>
<dbReference type="EMBL" id="FZOQ01000012">
    <property type="protein sequence ID" value="SNS76115.1"/>
    <property type="molecule type" value="Genomic_DNA"/>
</dbReference>
<evidence type="ECO:0000313" key="3">
    <source>
        <dbReference type="Proteomes" id="UP000198432"/>
    </source>
</evidence>
<reference evidence="3" key="1">
    <citation type="submission" date="2017-06" db="EMBL/GenBank/DDBJ databases">
        <authorList>
            <person name="Varghese N."/>
            <person name="Submissions S."/>
        </authorList>
    </citation>
    <scope>NUCLEOTIDE SEQUENCE [LARGE SCALE GENOMIC DNA]</scope>
    <source>
        <strain evidence="3">NKM1</strain>
    </source>
</reference>
<keyword evidence="1" id="KW-0732">Signal</keyword>
<evidence type="ECO:0008006" key="4">
    <source>
        <dbReference type="Google" id="ProtNLM"/>
    </source>
</evidence>
<keyword evidence="3" id="KW-1185">Reference proteome</keyword>
<organism evidence="2 3">
    <name type="scientific">Pontibacter ummariensis</name>
    <dbReference type="NCBI Taxonomy" id="1610492"/>
    <lineage>
        <taxon>Bacteria</taxon>
        <taxon>Pseudomonadati</taxon>
        <taxon>Bacteroidota</taxon>
        <taxon>Cytophagia</taxon>
        <taxon>Cytophagales</taxon>
        <taxon>Hymenobacteraceae</taxon>
        <taxon>Pontibacter</taxon>
    </lineage>
</organism>
<evidence type="ECO:0000313" key="2">
    <source>
        <dbReference type="EMBL" id="SNS76115.1"/>
    </source>
</evidence>
<feature type="chain" id="PRO_5013189970" description="Lipocalin-like domain-containing protein" evidence="1">
    <location>
        <begin position="24"/>
        <end position="150"/>
    </location>
</feature>
<dbReference type="AlphaFoldDB" id="A0A239H4P5"/>
<gene>
    <name evidence="2" type="ORF">SAMN06296052_112159</name>
</gene>
<name>A0A239H4P5_9BACT</name>